<dbReference type="PROSITE" id="PS50928">
    <property type="entry name" value="ABC_TM1"/>
    <property type="match status" value="1"/>
</dbReference>
<dbReference type="Gene3D" id="1.10.3720.10">
    <property type="entry name" value="MetI-like"/>
    <property type="match status" value="1"/>
</dbReference>
<evidence type="ECO:0000256" key="6">
    <source>
        <dbReference type="ARBA" id="ARBA00022592"/>
    </source>
</evidence>
<keyword evidence="8 10" id="KW-1133">Transmembrane helix</keyword>
<keyword evidence="4" id="KW-0813">Transport</keyword>
<comment type="function">
    <text evidence="1">Part of the binding-protein-dependent transport system for phosphate; probably responsible for the translocation of the substrate across the membrane.</text>
</comment>
<evidence type="ECO:0000256" key="9">
    <source>
        <dbReference type="ARBA" id="ARBA00023136"/>
    </source>
</evidence>
<keyword evidence="9 10" id="KW-0472">Membrane</keyword>
<dbReference type="AlphaFoldDB" id="A0A9W6LF37"/>
<evidence type="ECO:0000256" key="7">
    <source>
        <dbReference type="ARBA" id="ARBA00022692"/>
    </source>
</evidence>
<dbReference type="SUPFAM" id="SSF161098">
    <property type="entry name" value="MetI-like"/>
    <property type="match status" value="1"/>
</dbReference>
<feature type="transmembrane region" description="Helical" evidence="10">
    <location>
        <begin position="117"/>
        <end position="143"/>
    </location>
</feature>
<proteinExistence type="inferred from homology"/>
<dbReference type="InterPro" id="IPR035906">
    <property type="entry name" value="MetI-like_sf"/>
</dbReference>
<keyword evidence="13" id="KW-1185">Reference proteome</keyword>
<feature type="transmembrane region" description="Helical" evidence="10">
    <location>
        <begin position="266"/>
        <end position="288"/>
    </location>
</feature>
<comment type="caution">
    <text evidence="12">The sequence shown here is derived from an EMBL/GenBank/DDBJ whole genome shotgun (WGS) entry which is preliminary data.</text>
</comment>
<dbReference type="PANTHER" id="PTHR42922">
    <property type="entry name" value="PHOSPHATE TRANSPORT SYSTEM PERMEASE PROTEIN PSTA"/>
    <property type="match status" value="1"/>
</dbReference>
<feature type="transmembrane region" description="Helical" evidence="10">
    <location>
        <begin position="79"/>
        <end position="105"/>
    </location>
</feature>
<feature type="transmembrane region" description="Helical" evidence="10">
    <location>
        <begin position="149"/>
        <end position="166"/>
    </location>
</feature>
<sequence length="296" mass="31431">MTSLNTAPDLTGRNLSKRRAFANRTATILIGLCVLIAALPLVLVAWEVVTRGGSALSLGFLTEEIPRNYRTEGPGMGPAILGTLAITGMAALIAIPIGVLGAVYLNEYGKNRPLARFIRTMADVMTGVPSIVMGLFIYVAYVLVIGEKVGFGGSLALACLMLPIVIRSAEEMLRLVPDELRQASAGLGARKWRTTMSVVLPSASSGITSGALLAVARAAGETAPIIVTVGLTYIYKPDLFYGENTTLAAQIYRNATQPFAASQERAWGAALTLIAIVFLFTVVSRIIASRFAIDKR</sequence>
<evidence type="ECO:0000313" key="13">
    <source>
        <dbReference type="Proteomes" id="UP001144313"/>
    </source>
</evidence>
<dbReference type="Proteomes" id="UP001144313">
    <property type="component" value="Unassembled WGS sequence"/>
</dbReference>
<feature type="transmembrane region" description="Helical" evidence="10">
    <location>
        <begin position="21"/>
        <end position="46"/>
    </location>
</feature>
<evidence type="ECO:0000256" key="1">
    <source>
        <dbReference type="ARBA" id="ARBA00003510"/>
    </source>
</evidence>
<evidence type="ECO:0000256" key="3">
    <source>
        <dbReference type="ARBA" id="ARBA00007069"/>
    </source>
</evidence>
<dbReference type="GO" id="GO:0035435">
    <property type="term" value="P:phosphate ion transmembrane transport"/>
    <property type="evidence" value="ECO:0007669"/>
    <property type="project" value="InterPro"/>
</dbReference>
<dbReference type="NCBIfam" id="TIGR00974">
    <property type="entry name" value="3a0107s02c"/>
    <property type="match status" value="1"/>
</dbReference>
<comment type="subcellular location">
    <subcellularLocation>
        <location evidence="2 10">Cell membrane</location>
        <topology evidence="2 10">Multi-pass membrane protein</topology>
    </subcellularLocation>
</comment>
<name>A0A9W6LF37_9ACTN</name>
<dbReference type="InterPro" id="IPR051408">
    <property type="entry name" value="Phosphate_transprt_permease"/>
</dbReference>
<organism evidence="12 13">
    <name type="scientific">Glycomyces algeriensis</name>
    <dbReference type="NCBI Taxonomy" id="256037"/>
    <lineage>
        <taxon>Bacteria</taxon>
        <taxon>Bacillati</taxon>
        <taxon>Actinomycetota</taxon>
        <taxon>Actinomycetes</taxon>
        <taxon>Glycomycetales</taxon>
        <taxon>Glycomycetaceae</taxon>
        <taxon>Glycomyces</taxon>
    </lineage>
</organism>
<reference evidence="12" key="1">
    <citation type="submission" date="2022-12" db="EMBL/GenBank/DDBJ databases">
        <title>Reference genome sequencing for broad-spectrum identification of bacterial and archaeal isolates by mass spectrometry.</title>
        <authorList>
            <person name="Sekiguchi Y."/>
            <person name="Tourlousse D.M."/>
        </authorList>
    </citation>
    <scope>NUCLEOTIDE SEQUENCE</scope>
    <source>
        <strain evidence="12">LLR39Z86</strain>
    </source>
</reference>
<protein>
    <recommendedName>
        <fullName evidence="10">Phosphate transport system permease protein PstA</fullName>
    </recommendedName>
</protein>
<dbReference type="InterPro" id="IPR000515">
    <property type="entry name" value="MetI-like"/>
</dbReference>
<keyword evidence="7 10" id="KW-0812">Transmembrane</keyword>
<dbReference type="GO" id="GO:0005315">
    <property type="term" value="F:phosphate transmembrane transporter activity"/>
    <property type="evidence" value="ECO:0007669"/>
    <property type="project" value="InterPro"/>
</dbReference>
<evidence type="ECO:0000256" key="8">
    <source>
        <dbReference type="ARBA" id="ARBA00022989"/>
    </source>
</evidence>
<keyword evidence="5 10" id="KW-1003">Cell membrane</keyword>
<gene>
    <name evidence="12" type="ORF">GALLR39Z86_00060</name>
</gene>
<dbReference type="Pfam" id="PF00528">
    <property type="entry name" value="BPD_transp_1"/>
    <property type="match status" value="1"/>
</dbReference>
<accession>A0A9W6LF37</accession>
<keyword evidence="6" id="KW-0592">Phosphate transport</keyword>
<dbReference type="CDD" id="cd06261">
    <property type="entry name" value="TM_PBP2"/>
    <property type="match status" value="1"/>
</dbReference>
<evidence type="ECO:0000256" key="4">
    <source>
        <dbReference type="ARBA" id="ARBA00022448"/>
    </source>
</evidence>
<evidence type="ECO:0000256" key="2">
    <source>
        <dbReference type="ARBA" id="ARBA00004651"/>
    </source>
</evidence>
<dbReference type="RefSeq" id="WP_270118526.1">
    <property type="nucleotide sequence ID" value="NZ_BAAAOL010000012.1"/>
</dbReference>
<comment type="similarity">
    <text evidence="3 10">Belongs to the binding-protein-dependent transport system permease family. CysTW subfamily.</text>
</comment>
<dbReference type="InterPro" id="IPR005672">
    <property type="entry name" value="Phosphate_PstA"/>
</dbReference>
<evidence type="ECO:0000256" key="10">
    <source>
        <dbReference type="RuleBase" id="RU363043"/>
    </source>
</evidence>
<evidence type="ECO:0000259" key="11">
    <source>
        <dbReference type="PROSITE" id="PS50928"/>
    </source>
</evidence>
<comment type="caution">
    <text evidence="10">Lacks conserved residue(s) required for the propagation of feature annotation.</text>
</comment>
<dbReference type="PANTHER" id="PTHR42922:SF1">
    <property type="entry name" value="PHOSPHATE TRANSPORT SYSTEM PERMEASE PROTEIN PSTA"/>
    <property type="match status" value="1"/>
</dbReference>
<dbReference type="GO" id="GO:0005886">
    <property type="term" value="C:plasma membrane"/>
    <property type="evidence" value="ECO:0007669"/>
    <property type="project" value="UniProtKB-SubCell"/>
</dbReference>
<evidence type="ECO:0000313" key="12">
    <source>
        <dbReference type="EMBL" id="GLI40156.1"/>
    </source>
</evidence>
<evidence type="ECO:0000256" key="5">
    <source>
        <dbReference type="ARBA" id="ARBA00022475"/>
    </source>
</evidence>
<dbReference type="EMBL" id="BSDT01000001">
    <property type="protein sequence ID" value="GLI40156.1"/>
    <property type="molecule type" value="Genomic_DNA"/>
</dbReference>
<feature type="domain" description="ABC transmembrane type-1" evidence="11">
    <location>
        <begin position="80"/>
        <end position="288"/>
    </location>
</feature>